<evidence type="ECO:0000313" key="2">
    <source>
        <dbReference type="Proteomes" id="UP000824927"/>
    </source>
</evidence>
<accession>A0A9Q3S0X1</accession>
<proteinExistence type="predicted"/>
<dbReference type="EMBL" id="JAHVKP010000001">
    <property type="protein sequence ID" value="MBY6218134.1"/>
    <property type="molecule type" value="Genomic_DNA"/>
</dbReference>
<evidence type="ECO:0000313" key="1">
    <source>
        <dbReference type="EMBL" id="MBY6218134.1"/>
    </source>
</evidence>
<dbReference type="AlphaFoldDB" id="A0A9Q3S0X1"/>
<sequence length="64" mass="7138">MRRALVLSSEAARHRMRFGLPQRRIMFADAPQAAPVDWKLTASDVRGVATTYFATFAAVLAFII</sequence>
<organism evidence="1 2">
    <name type="scientific">Qipengyuania aquimaris</name>
    <dbReference type="NCBI Taxonomy" id="255984"/>
    <lineage>
        <taxon>Bacteria</taxon>
        <taxon>Pseudomonadati</taxon>
        <taxon>Pseudomonadota</taxon>
        <taxon>Alphaproteobacteria</taxon>
        <taxon>Sphingomonadales</taxon>
        <taxon>Erythrobacteraceae</taxon>
        <taxon>Qipengyuania</taxon>
    </lineage>
</organism>
<name>A0A9Q3S0X1_9SPHN</name>
<comment type="caution">
    <text evidence="1">The sequence shown here is derived from an EMBL/GenBank/DDBJ whole genome shotgun (WGS) entry which is preliminary data.</text>
</comment>
<protein>
    <submittedName>
        <fullName evidence="1">Uncharacterized protein</fullName>
    </submittedName>
</protein>
<reference evidence="1" key="1">
    <citation type="submission" date="2021-06" db="EMBL/GenBank/DDBJ databases">
        <title>50 bacteria genomes isolated from Dapeng, Shenzhen, China.</title>
        <authorList>
            <person name="Zheng W."/>
            <person name="Yu S."/>
            <person name="Huang Y."/>
        </authorList>
    </citation>
    <scope>NUCLEOTIDE SEQUENCE</scope>
    <source>
        <strain evidence="1">DP4N28-2</strain>
    </source>
</reference>
<dbReference type="RefSeq" id="WP_222405057.1">
    <property type="nucleotide sequence ID" value="NZ_JAHVKP010000001.1"/>
</dbReference>
<gene>
    <name evidence="1" type="ORF">KUV31_07230</name>
</gene>
<dbReference type="Proteomes" id="UP000824927">
    <property type="component" value="Unassembled WGS sequence"/>
</dbReference>